<keyword evidence="1" id="KW-0472">Membrane</keyword>
<reference evidence="2 3" key="1">
    <citation type="submission" date="2011-10" db="EMBL/GenBank/DDBJ databases">
        <title>The Genome Sequence of Lachnospiraceae bacterium ACC2.</title>
        <authorList>
            <consortium name="The Broad Institute Genome Sequencing Platform"/>
            <person name="Earl A."/>
            <person name="Ward D."/>
            <person name="Feldgarden M."/>
            <person name="Gevers D."/>
            <person name="Sizova M."/>
            <person name="Hazen A."/>
            <person name="Epstein S."/>
            <person name="Young S.K."/>
            <person name="Zeng Q."/>
            <person name="Gargeya S."/>
            <person name="Fitzgerald M."/>
            <person name="Haas B."/>
            <person name="Abouelleil A."/>
            <person name="Alvarado L."/>
            <person name="Arachchi H.M."/>
            <person name="Berlin A."/>
            <person name="Brown A."/>
            <person name="Chapman S.B."/>
            <person name="Chen Z."/>
            <person name="Dunbar C."/>
            <person name="Freedman E."/>
            <person name="Gearin G."/>
            <person name="Goldberg J."/>
            <person name="Griggs A."/>
            <person name="Gujja S."/>
            <person name="Heiman D."/>
            <person name="Howarth C."/>
            <person name="Larson L."/>
            <person name="Lui A."/>
            <person name="MacDonald P.J.P."/>
            <person name="Montmayeur A."/>
            <person name="Murphy C."/>
            <person name="Neiman D."/>
            <person name="Pearson M."/>
            <person name="Priest M."/>
            <person name="Roberts A."/>
            <person name="Saif S."/>
            <person name="Shea T."/>
            <person name="Shenoy N."/>
            <person name="Sisk P."/>
            <person name="Stolte C."/>
            <person name="Sykes S."/>
            <person name="Wortman J."/>
            <person name="Nusbaum C."/>
            <person name="Birren B."/>
        </authorList>
    </citation>
    <scope>NUCLEOTIDE SEQUENCE [LARGE SCALE GENOMIC DNA]</scope>
    <source>
        <strain evidence="2 3">ACC2</strain>
    </source>
</reference>
<name>A0AA37DGR4_9FIRM</name>
<evidence type="ECO:0000313" key="3">
    <source>
        <dbReference type="Proteomes" id="UP000018466"/>
    </source>
</evidence>
<dbReference type="RefSeq" id="WP_009532832.1">
    <property type="nucleotide sequence ID" value="NZ_CAJPPX010000020.1"/>
</dbReference>
<dbReference type="Proteomes" id="UP000018466">
    <property type="component" value="Unassembled WGS sequence"/>
</dbReference>
<evidence type="ECO:0000256" key="1">
    <source>
        <dbReference type="SAM" id="Phobius"/>
    </source>
</evidence>
<accession>A0AA37DGR4</accession>
<dbReference type="EMBL" id="AGEL01000006">
    <property type="protein sequence ID" value="EHO17400.1"/>
    <property type="molecule type" value="Genomic_DNA"/>
</dbReference>
<proteinExistence type="predicted"/>
<comment type="caution">
    <text evidence="2">The sequence shown here is derived from an EMBL/GenBank/DDBJ whole genome shotgun (WGS) entry which is preliminary data.</text>
</comment>
<dbReference type="AlphaFoldDB" id="A0AA37DGR4"/>
<keyword evidence="1" id="KW-0812">Transmembrane</keyword>
<feature type="transmembrane region" description="Helical" evidence="1">
    <location>
        <begin position="71"/>
        <end position="93"/>
    </location>
</feature>
<gene>
    <name evidence="2" type="ORF">HMPREF9623_00999</name>
</gene>
<sequence length="98" mass="10715">MNLATLLLGLTRSAAVAAITPFVIAYCIPALKANVPGMAKMLLLPDGLLHLGRLLRRMQFVGLGSLRIPQAYALILLYLPVNVLLILGTYQLYQKRVV</sequence>
<protein>
    <submittedName>
        <fullName evidence="2">Uncharacterized protein</fullName>
    </submittedName>
</protein>
<keyword evidence="1" id="KW-1133">Transmembrane helix</keyword>
<keyword evidence="3" id="KW-1185">Reference proteome</keyword>
<dbReference type="GeneID" id="86940759"/>
<organism evidence="2 3">
    <name type="scientific">Stomatobaculum longum</name>
    <dbReference type="NCBI Taxonomy" id="796942"/>
    <lineage>
        <taxon>Bacteria</taxon>
        <taxon>Bacillati</taxon>
        <taxon>Bacillota</taxon>
        <taxon>Clostridia</taxon>
        <taxon>Lachnospirales</taxon>
        <taxon>Lachnospiraceae</taxon>
        <taxon>Stomatobaculum</taxon>
    </lineage>
</organism>
<evidence type="ECO:0000313" key="2">
    <source>
        <dbReference type="EMBL" id="EHO17400.1"/>
    </source>
</evidence>